<dbReference type="RefSeq" id="WP_058242684.1">
    <property type="nucleotide sequence ID" value="NZ_CYSB01000036.1"/>
</dbReference>
<sequence>MDLFTDIFGDLWDPKKRIFFGYLFLSLVIAGLWLVAIKRTGLRDSLRKLFDRGVFFSSSAKADYKIFVINRIFTLFISPLLITQMTIATAIFFFLHGVDWISKGQFAETPKTVVVTLFTLSMFVFDDFTKFLLHRWMHRWPLLWAIHKVHHSAETLTPITVYRVHPLEGVLYGLRSVFVQGSLIPVFLFFFGGTVDLVTVVGVNALVFVFHVTGSNLRHSHIDIHYWPWLERILISPAQHQLHHSTAVEHYDKNFGVALAIWDWLFGSLHLSEKGRDLSFGLDAKEASASQLTDIYLRPFRDMWAVLRRRAKRLRNWVTRTQTGPSKTSGQP</sequence>
<dbReference type="Proteomes" id="UP000051887">
    <property type="component" value="Unassembled WGS sequence"/>
</dbReference>
<organism evidence="8 10">
    <name type="scientific">Thalassovita autumnalis</name>
    <dbReference type="NCBI Taxonomy" id="2072972"/>
    <lineage>
        <taxon>Bacteria</taxon>
        <taxon>Pseudomonadati</taxon>
        <taxon>Pseudomonadota</taxon>
        <taxon>Alphaproteobacteria</taxon>
        <taxon>Rhodobacterales</taxon>
        <taxon>Roseobacteraceae</taxon>
        <taxon>Thalassovita</taxon>
    </lineage>
</organism>
<evidence type="ECO:0000313" key="8">
    <source>
        <dbReference type="EMBL" id="CUH71364.1"/>
    </source>
</evidence>
<evidence type="ECO:0000256" key="2">
    <source>
        <dbReference type="ARBA" id="ARBA00022692"/>
    </source>
</evidence>
<dbReference type="GO" id="GO:0005506">
    <property type="term" value="F:iron ion binding"/>
    <property type="evidence" value="ECO:0007669"/>
    <property type="project" value="InterPro"/>
</dbReference>
<keyword evidence="3 5" id="KW-1133">Transmembrane helix</keyword>
<dbReference type="Pfam" id="PF04116">
    <property type="entry name" value="FA_hydroxylase"/>
    <property type="match status" value="1"/>
</dbReference>
<keyword evidence="2 5" id="KW-0812">Transmembrane</keyword>
<dbReference type="Proteomes" id="UP000051086">
    <property type="component" value="Unassembled WGS sequence"/>
</dbReference>
<gene>
    <name evidence="7" type="ORF">TL5118_02791</name>
    <name evidence="8" type="ORF">TL5120_01150</name>
</gene>
<dbReference type="GO" id="GO:0008610">
    <property type="term" value="P:lipid biosynthetic process"/>
    <property type="evidence" value="ECO:0007669"/>
    <property type="project" value="InterPro"/>
</dbReference>
<evidence type="ECO:0000313" key="7">
    <source>
        <dbReference type="EMBL" id="CUH68832.1"/>
    </source>
</evidence>
<evidence type="ECO:0000259" key="6">
    <source>
        <dbReference type="Pfam" id="PF04116"/>
    </source>
</evidence>
<reference evidence="7 9" key="2">
    <citation type="submission" date="2015-09" db="EMBL/GenBank/DDBJ databases">
        <authorList>
            <person name="Rodrigo-Torres L."/>
            <person name="Arahal D.R."/>
        </authorList>
    </citation>
    <scope>NUCLEOTIDE SEQUENCE [LARGE SCALE GENOMIC DNA]</scope>
    <source>
        <strain evidence="7 9">CECT 5118</strain>
    </source>
</reference>
<proteinExistence type="predicted"/>
<evidence type="ECO:0000256" key="4">
    <source>
        <dbReference type="ARBA" id="ARBA00023136"/>
    </source>
</evidence>
<dbReference type="InterPro" id="IPR050307">
    <property type="entry name" value="Sterol_Desaturase_Related"/>
</dbReference>
<feature type="transmembrane region" description="Helical" evidence="5">
    <location>
        <begin position="72"/>
        <end position="94"/>
    </location>
</feature>
<feature type="transmembrane region" description="Helical" evidence="5">
    <location>
        <begin position="18"/>
        <end position="37"/>
    </location>
</feature>
<accession>A0A0P1FLR4</accession>
<evidence type="ECO:0000256" key="5">
    <source>
        <dbReference type="SAM" id="Phobius"/>
    </source>
</evidence>
<dbReference type="GO" id="GO:0016020">
    <property type="term" value="C:membrane"/>
    <property type="evidence" value="ECO:0007669"/>
    <property type="project" value="UniProtKB-SubCell"/>
</dbReference>
<evidence type="ECO:0000313" key="9">
    <source>
        <dbReference type="Proteomes" id="UP000051086"/>
    </source>
</evidence>
<dbReference type="OrthoDB" id="9770329at2"/>
<dbReference type="GO" id="GO:0016491">
    <property type="term" value="F:oxidoreductase activity"/>
    <property type="evidence" value="ECO:0007669"/>
    <property type="project" value="InterPro"/>
</dbReference>
<keyword evidence="4 5" id="KW-0472">Membrane</keyword>
<dbReference type="InterPro" id="IPR006694">
    <property type="entry name" value="Fatty_acid_hydroxylase"/>
</dbReference>
<protein>
    <submittedName>
        <fullName evidence="8">Fatty acid hydroxylase superfamily protein</fullName>
    </submittedName>
</protein>
<feature type="domain" description="Fatty acid hydroxylase" evidence="6">
    <location>
        <begin position="120"/>
        <end position="268"/>
    </location>
</feature>
<dbReference type="PANTHER" id="PTHR11863">
    <property type="entry name" value="STEROL DESATURASE"/>
    <property type="match status" value="1"/>
</dbReference>
<evidence type="ECO:0000256" key="1">
    <source>
        <dbReference type="ARBA" id="ARBA00004370"/>
    </source>
</evidence>
<dbReference type="AlphaFoldDB" id="A0A0P1FLR4"/>
<dbReference type="EMBL" id="CYSB01000036">
    <property type="protein sequence ID" value="CUH68832.1"/>
    <property type="molecule type" value="Genomic_DNA"/>
</dbReference>
<name>A0A0P1FLR4_9RHOB</name>
<reference evidence="8 10" key="1">
    <citation type="submission" date="2015-09" db="EMBL/GenBank/DDBJ databases">
        <authorList>
            <consortium name="Swine Surveillance"/>
        </authorList>
    </citation>
    <scope>NUCLEOTIDE SEQUENCE [LARGE SCALE GENOMIC DNA]</scope>
    <source>
        <strain evidence="8 10">5120</strain>
    </source>
</reference>
<feature type="transmembrane region" description="Helical" evidence="5">
    <location>
        <begin position="197"/>
        <end position="217"/>
    </location>
</feature>
<dbReference type="EMBL" id="CYSC01000020">
    <property type="protein sequence ID" value="CUH71364.1"/>
    <property type="molecule type" value="Genomic_DNA"/>
</dbReference>
<keyword evidence="9" id="KW-1185">Reference proteome</keyword>
<comment type="subcellular location">
    <subcellularLocation>
        <location evidence="1">Membrane</location>
    </subcellularLocation>
</comment>
<evidence type="ECO:0000256" key="3">
    <source>
        <dbReference type="ARBA" id="ARBA00022989"/>
    </source>
</evidence>
<evidence type="ECO:0000313" key="10">
    <source>
        <dbReference type="Proteomes" id="UP000051887"/>
    </source>
</evidence>